<gene>
    <name evidence="4" type="ORF">BXYJ_LOCUS11994</name>
</gene>
<evidence type="ECO:0000313" key="7">
    <source>
        <dbReference type="WBParaSite" id="BXY_0344400.1"/>
    </source>
</evidence>
<dbReference type="EMBL" id="CAJFDI010000005">
    <property type="protein sequence ID" value="CAD5231903.1"/>
    <property type="molecule type" value="Genomic_DNA"/>
</dbReference>
<dbReference type="PANTHER" id="PTHR11960:SF69">
    <property type="entry name" value="EUKARYOTIC TRANSLATION INITIATION FACTOR 4E-3"/>
    <property type="match status" value="1"/>
</dbReference>
<dbReference type="InterPro" id="IPR023398">
    <property type="entry name" value="TIF_eIF4e-like"/>
</dbReference>
<dbReference type="Gene3D" id="3.30.760.10">
    <property type="entry name" value="RNA Cap, Translation Initiation Factor Eif4e"/>
    <property type="match status" value="1"/>
</dbReference>
<dbReference type="PANTHER" id="PTHR11960">
    <property type="entry name" value="EUKARYOTIC TRANSLATION INITIATION FACTOR 4E RELATED"/>
    <property type="match status" value="1"/>
</dbReference>
<feature type="compositionally biased region" description="Basic and acidic residues" evidence="3">
    <location>
        <begin position="232"/>
        <end position="253"/>
    </location>
</feature>
<name>A0A1I7RRU6_BURXY</name>
<comment type="similarity">
    <text evidence="2">Belongs to the eukaryotic initiation factor 4E family.</text>
</comment>
<evidence type="ECO:0000313" key="5">
    <source>
        <dbReference type="Proteomes" id="UP000095284"/>
    </source>
</evidence>
<feature type="region of interest" description="Disordered" evidence="3">
    <location>
        <begin position="1"/>
        <end position="48"/>
    </location>
</feature>
<dbReference type="GO" id="GO:0000340">
    <property type="term" value="F:RNA 7-methylguanosine cap binding"/>
    <property type="evidence" value="ECO:0007669"/>
    <property type="project" value="UniProtKB-ARBA"/>
</dbReference>
<keyword evidence="6" id="KW-1185">Reference proteome</keyword>
<dbReference type="OrthoDB" id="590761at2759"/>
<dbReference type="GO" id="GO:0016281">
    <property type="term" value="C:eukaryotic translation initiation factor 4F complex"/>
    <property type="evidence" value="ECO:0007669"/>
    <property type="project" value="TreeGrafter"/>
</dbReference>
<feature type="compositionally biased region" description="Basic and acidic residues" evidence="3">
    <location>
        <begin position="17"/>
        <end position="48"/>
    </location>
</feature>
<proteinExistence type="inferred from homology"/>
<protein>
    <recommendedName>
        <fullName evidence="1">eIF-4F 25 kDa subunit</fullName>
    </recommendedName>
</protein>
<evidence type="ECO:0000313" key="4">
    <source>
        <dbReference type="EMBL" id="CAD5231903.1"/>
    </source>
</evidence>
<dbReference type="SMR" id="A0A1I7RRU6"/>
<sequence length="253" mass="28798">MGQPGAGDDGMPGAAVLKEKITDSPDKENTVKASKDNSDESKNKKVERPLHSRHMLQHKWAFWFLKGDRTKNWEDCLKQVVVIDSVELFWRFYIQIMPASCLSFGSDYYLFKEGVKPMWEDPHNVNGGRWLVVVDKQQRHTKLDELWLELMMAVIGEQFKGNGKYICGAAVNLRQKGDKVALWTSDASLDDVNRKIGITVKNKLGMEDNIRYEVHKDASARTGSMVRPKIVLSKENRDNTSSKEKKSEVPTTP</sequence>
<evidence type="ECO:0000256" key="3">
    <source>
        <dbReference type="SAM" id="MobiDB-lite"/>
    </source>
</evidence>
<dbReference type="Proteomes" id="UP000095284">
    <property type="component" value="Unplaced"/>
</dbReference>
<dbReference type="Proteomes" id="UP000582659">
    <property type="component" value="Unassembled WGS sequence"/>
</dbReference>
<dbReference type="SUPFAM" id="SSF55418">
    <property type="entry name" value="eIF4e-like"/>
    <property type="match status" value="1"/>
</dbReference>
<dbReference type="AlphaFoldDB" id="A0A1I7RRU6"/>
<keyword evidence="2" id="KW-0648">Protein biosynthesis</keyword>
<evidence type="ECO:0000313" key="6">
    <source>
        <dbReference type="Proteomes" id="UP000659654"/>
    </source>
</evidence>
<dbReference type="GO" id="GO:0003743">
    <property type="term" value="F:translation initiation factor activity"/>
    <property type="evidence" value="ECO:0007669"/>
    <property type="project" value="UniProtKB-KW"/>
</dbReference>
<reference evidence="7" key="1">
    <citation type="submission" date="2016-11" db="UniProtKB">
        <authorList>
            <consortium name="WormBaseParasite"/>
        </authorList>
    </citation>
    <scope>IDENTIFICATION</scope>
</reference>
<dbReference type="eggNOG" id="KOG1670">
    <property type="taxonomic scope" value="Eukaryota"/>
</dbReference>
<evidence type="ECO:0000256" key="2">
    <source>
        <dbReference type="RuleBase" id="RU004374"/>
    </source>
</evidence>
<dbReference type="Proteomes" id="UP000659654">
    <property type="component" value="Unassembled WGS sequence"/>
</dbReference>
<evidence type="ECO:0000256" key="1">
    <source>
        <dbReference type="ARBA" id="ARBA00032656"/>
    </source>
</evidence>
<dbReference type="InterPro" id="IPR019770">
    <property type="entry name" value="TIF_eIF_4E_CS"/>
</dbReference>
<dbReference type="WBParaSite" id="BXY_0344400.1">
    <property type="protein sequence ID" value="BXY_0344400.1"/>
    <property type="gene ID" value="BXY_0344400"/>
</dbReference>
<dbReference type="Pfam" id="PF01652">
    <property type="entry name" value="IF4E"/>
    <property type="match status" value="1"/>
</dbReference>
<keyword evidence="2" id="KW-0694">RNA-binding</keyword>
<feature type="region of interest" description="Disordered" evidence="3">
    <location>
        <begin position="225"/>
        <end position="253"/>
    </location>
</feature>
<feature type="compositionally biased region" description="Gly residues" evidence="3">
    <location>
        <begin position="1"/>
        <end position="10"/>
    </location>
</feature>
<dbReference type="PROSITE" id="PS00813">
    <property type="entry name" value="IF4E"/>
    <property type="match status" value="1"/>
</dbReference>
<reference evidence="4" key="2">
    <citation type="submission" date="2020-09" db="EMBL/GenBank/DDBJ databases">
        <authorList>
            <person name="Kikuchi T."/>
        </authorList>
    </citation>
    <scope>NUCLEOTIDE SEQUENCE</scope>
    <source>
        <strain evidence="4">Ka4C1</strain>
    </source>
</reference>
<dbReference type="InterPro" id="IPR001040">
    <property type="entry name" value="TIF_eIF_4E"/>
</dbReference>
<organism evidence="5 7">
    <name type="scientific">Bursaphelenchus xylophilus</name>
    <name type="common">Pinewood nematode worm</name>
    <name type="synonym">Aphelenchoides xylophilus</name>
    <dbReference type="NCBI Taxonomy" id="6326"/>
    <lineage>
        <taxon>Eukaryota</taxon>
        <taxon>Metazoa</taxon>
        <taxon>Ecdysozoa</taxon>
        <taxon>Nematoda</taxon>
        <taxon>Chromadorea</taxon>
        <taxon>Rhabditida</taxon>
        <taxon>Tylenchina</taxon>
        <taxon>Tylenchomorpha</taxon>
        <taxon>Aphelenchoidea</taxon>
        <taxon>Aphelenchoididae</taxon>
        <taxon>Bursaphelenchus</taxon>
    </lineage>
</organism>
<dbReference type="EMBL" id="CAJFCV020000005">
    <property type="protein sequence ID" value="CAG9123466.1"/>
    <property type="molecule type" value="Genomic_DNA"/>
</dbReference>
<accession>A0A1I7RRU6</accession>
<keyword evidence="2" id="KW-0396">Initiation factor</keyword>